<reference evidence="2" key="1">
    <citation type="submission" date="2017-09" db="EMBL/GenBank/DDBJ databases">
        <title>Depth-based differentiation of microbial function through sediment-hosted aquifers and enrichment of novel symbionts in the deep terrestrial subsurface.</title>
        <authorList>
            <person name="Probst A.J."/>
            <person name="Ladd B."/>
            <person name="Jarett J.K."/>
            <person name="Geller-Mcgrath D.E."/>
            <person name="Sieber C.M.K."/>
            <person name="Emerson J.B."/>
            <person name="Anantharaman K."/>
            <person name="Thomas B.C."/>
            <person name="Malmstrom R."/>
            <person name="Stieglmeier M."/>
            <person name="Klingl A."/>
            <person name="Woyke T."/>
            <person name="Ryan C.M."/>
            <person name="Banfield J.F."/>
        </authorList>
    </citation>
    <scope>NUCLEOTIDE SEQUENCE [LARGE SCALE GENOMIC DNA]</scope>
</reference>
<proteinExistence type="predicted"/>
<comment type="caution">
    <text evidence="1">The sequence shown here is derived from an EMBL/GenBank/DDBJ whole genome shotgun (WGS) entry which is preliminary data.</text>
</comment>
<evidence type="ECO:0008006" key="3">
    <source>
        <dbReference type="Google" id="ProtNLM"/>
    </source>
</evidence>
<dbReference type="AlphaFoldDB" id="A0A2M6W177"/>
<dbReference type="EMBL" id="PFBZ01000115">
    <property type="protein sequence ID" value="PIT86521.1"/>
    <property type="molecule type" value="Genomic_DNA"/>
</dbReference>
<evidence type="ECO:0000313" key="1">
    <source>
        <dbReference type="EMBL" id="PIT86521.1"/>
    </source>
</evidence>
<dbReference type="Pfam" id="PF13376">
    <property type="entry name" value="OmdA"/>
    <property type="match status" value="1"/>
</dbReference>
<dbReference type="Proteomes" id="UP000229362">
    <property type="component" value="Unassembled WGS sequence"/>
</dbReference>
<evidence type="ECO:0000313" key="2">
    <source>
        <dbReference type="Proteomes" id="UP000229362"/>
    </source>
</evidence>
<sequence length="94" mass="11048">MTKQNVATSILHTIPADIKKVLLSDASLLETWNSLTPIARNEWICWVTIVKKEETRKDHLKRLRSDLQSGKRRPCCWPGCPHRRPRAQKWFTKK</sequence>
<organism evidence="1 2">
    <name type="scientific">Candidatus Magasanikbacteria bacterium CG10_big_fil_rev_8_21_14_0_10_43_6</name>
    <dbReference type="NCBI Taxonomy" id="1974650"/>
    <lineage>
        <taxon>Bacteria</taxon>
        <taxon>Candidatus Magasanikiibacteriota</taxon>
    </lineage>
</organism>
<protein>
    <recommendedName>
        <fullName evidence="3">Bacteriocin-protection protein</fullName>
    </recommendedName>
</protein>
<name>A0A2M6W177_9BACT</name>
<accession>A0A2M6W177</accession>
<gene>
    <name evidence="1" type="ORF">COU33_02705</name>
</gene>